<organism evidence="2 3">
    <name type="scientific">Haoranjiania flava</name>
    <dbReference type="NCBI Taxonomy" id="1856322"/>
    <lineage>
        <taxon>Bacteria</taxon>
        <taxon>Pseudomonadati</taxon>
        <taxon>Bacteroidota</taxon>
        <taxon>Chitinophagia</taxon>
        <taxon>Chitinophagales</taxon>
        <taxon>Chitinophagaceae</taxon>
        <taxon>Haoranjiania</taxon>
    </lineage>
</organism>
<feature type="transmembrane region" description="Helical" evidence="1">
    <location>
        <begin position="68"/>
        <end position="88"/>
    </location>
</feature>
<dbReference type="Proteomes" id="UP001209317">
    <property type="component" value="Unassembled WGS sequence"/>
</dbReference>
<protein>
    <submittedName>
        <fullName evidence="2">DUF3098 domain-containing protein</fullName>
    </submittedName>
</protein>
<keyword evidence="3" id="KW-1185">Reference proteome</keyword>
<evidence type="ECO:0000313" key="3">
    <source>
        <dbReference type="Proteomes" id="UP001209317"/>
    </source>
</evidence>
<accession>A0AAE3IL44</accession>
<keyword evidence="1" id="KW-1133">Transmembrane helix</keyword>
<evidence type="ECO:0000313" key="2">
    <source>
        <dbReference type="EMBL" id="MCU7694222.1"/>
    </source>
</evidence>
<name>A0AAE3IL44_9BACT</name>
<reference evidence="2" key="1">
    <citation type="submission" date="2022-10" db="EMBL/GenBank/DDBJ databases">
        <authorList>
            <person name="Kim H.S."/>
            <person name="Kim J.-S."/>
            <person name="Suh M.K."/>
            <person name="Eom M.K."/>
            <person name="Lee J.-S."/>
        </authorList>
    </citation>
    <scope>NUCLEOTIDE SEQUENCE</scope>
    <source>
        <strain evidence="2">LIP-5</strain>
    </source>
</reference>
<dbReference type="Pfam" id="PF11297">
    <property type="entry name" value="DUF3098"/>
    <property type="match status" value="1"/>
</dbReference>
<sequence length="92" mass="10294">MSTTRKPVTEAKVKANRSLLQPLFGRQNIRIMIAGLVVIAIGMLLMSGGKNPDPNVFNNELVYGFRRITLAPIVILLGFAIEIVGIFWREKR</sequence>
<keyword evidence="1" id="KW-0812">Transmembrane</keyword>
<dbReference type="RefSeq" id="WP_263037708.1">
    <property type="nucleotide sequence ID" value="NZ_JAOTPL010000007.1"/>
</dbReference>
<gene>
    <name evidence="2" type="ORF">OD355_06820</name>
</gene>
<keyword evidence="1" id="KW-0472">Membrane</keyword>
<evidence type="ECO:0000256" key="1">
    <source>
        <dbReference type="SAM" id="Phobius"/>
    </source>
</evidence>
<dbReference type="EMBL" id="JAOTPL010000007">
    <property type="protein sequence ID" value="MCU7694222.1"/>
    <property type="molecule type" value="Genomic_DNA"/>
</dbReference>
<proteinExistence type="predicted"/>
<dbReference type="InterPro" id="IPR021448">
    <property type="entry name" value="DUF3098"/>
</dbReference>
<dbReference type="AlphaFoldDB" id="A0AAE3IL44"/>
<comment type="caution">
    <text evidence="2">The sequence shown here is derived from an EMBL/GenBank/DDBJ whole genome shotgun (WGS) entry which is preliminary data.</text>
</comment>
<feature type="transmembrane region" description="Helical" evidence="1">
    <location>
        <begin position="29"/>
        <end position="48"/>
    </location>
</feature>